<dbReference type="GO" id="GO:0005737">
    <property type="term" value="C:cytoplasm"/>
    <property type="evidence" value="ECO:0007669"/>
    <property type="project" value="TreeGrafter"/>
</dbReference>
<sequence>MATHDLVPGDGKSSFSGIPSAEFVEDVNSHMKGETSAEAKLEVLDENLRKYKFMESNLVARRKRLKGQIPDISSSLALIKQLRVKNAAQESMETRYLFSEMVYAKAVIPPTEKVCLWLGANVMLEYTLDDAEGLLEKNKKSAEKTLKEIAHDLDFLRDQMTITEVTMARLYNWDVKRRQENKSQ</sequence>
<dbReference type="AlphaFoldDB" id="C1BNI0"/>
<dbReference type="SUPFAM" id="SSF46579">
    <property type="entry name" value="Prefoldin"/>
    <property type="match status" value="1"/>
</dbReference>
<dbReference type="GO" id="GO:0016272">
    <property type="term" value="C:prefoldin complex"/>
    <property type="evidence" value="ECO:0007669"/>
    <property type="project" value="UniProtKB-UniRule"/>
</dbReference>
<dbReference type="GO" id="GO:0006457">
    <property type="term" value="P:protein folding"/>
    <property type="evidence" value="ECO:0007669"/>
    <property type="project" value="UniProtKB-UniRule"/>
</dbReference>
<dbReference type="CDD" id="cd23156">
    <property type="entry name" value="Prefoldin_3"/>
    <property type="match status" value="1"/>
</dbReference>
<comment type="function">
    <text evidence="3">Binds specifically to cytosolic chaperonin (c-CPN) and transfers target proteins to it. Binds to nascent polypeptide chain and promotes folding in an environment in which there are many competing pathways for nonnative proteins.</text>
</comment>
<organism evidence="4">
    <name type="scientific">Caligus rogercresseyi</name>
    <name type="common">Sea louse</name>
    <dbReference type="NCBI Taxonomy" id="217165"/>
    <lineage>
        <taxon>Eukaryota</taxon>
        <taxon>Metazoa</taxon>
        <taxon>Ecdysozoa</taxon>
        <taxon>Arthropoda</taxon>
        <taxon>Crustacea</taxon>
        <taxon>Multicrustacea</taxon>
        <taxon>Hexanauplia</taxon>
        <taxon>Copepoda</taxon>
        <taxon>Siphonostomatoida</taxon>
        <taxon>Caligidae</taxon>
        <taxon>Caligus</taxon>
    </lineage>
</organism>
<dbReference type="Gene3D" id="1.10.287.370">
    <property type="match status" value="1"/>
</dbReference>
<dbReference type="PIRSF" id="PIRSF016396">
    <property type="entry name" value="Prefoldin_subunit_3"/>
    <property type="match status" value="1"/>
</dbReference>
<dbReference type="GO" id="GO:0015631">
    <property type="term" value="F:tubulin binding"/>
    <property type="evidence" value="ECO:0007669"/>
    <property type="project" value="TreeGrafter"/>
</dbReference>
<dbReference type="InterPro" id="IPR009053">
    <property type="entry name" value="Prefoldin"/>
</dbReference>
<dbReference type="InterPro" id="IPR016655">
    <property type="entry name" value="PFD3"/>
</dbReference>
<evidence type="ECO:0000256" key="1">
    <source>
        <dbReference type="ARBA" id="ARBA00010048"/>
    </source>
</evidence>
<evidence type="ECO:0000256" key="3">
    <source>
        <dbReference type="PIRNR" id="PIRNR016396"/>
    </source>
</evidence>
<dbReference type="FunFam" id="1.10.287.370:FF:000001">
    <property type="entry name" value="Prefoldin subunit 3"/>
    <property type="match status" value="1"/>
</dbReference>
<evidence type="ECO:0000256" key="2">
    <source>
        <dbReference type="ARBA" id="ARBA00023186"/>
    </source>
</evidence>
<dbReference type="PANTHER" id="PTHR12409">
    <property type="entry name" value="PREFOLDIN SUBUNIT 3"/>
    <property type="match status" value="1"/>
</dbReference>
<name>C1BNI0_CALRO</name>
<dbReference type="GO" id="GO:0007021">
    <property type="term" value="P:tubulin complex assembly"/>
    <property type="evidence" value="ECO:0007669"/>
    <property type="project" value="TreeGrafter"/>
</dbReference>
<comment type="subunit">
    <text evidence="3">Heterohexamer of two PFD-alpha type and four PFD-beta type subunits.</text>
</comment>
<reference evidence="4" key="1">
    <citation type="submission" date="2009-03" db="EMBL/GenBank/DDBJ databases">
        <title>Caligus rogercresseyi ESTs and full-length cDNAs.</title>
        <authorList>
            <person name="Yasuike M."/>
            <person name="von Schalburg K."/>
            <person name="Cooper G."/>
            <person name="Leong J."/>
            <person name="Jones S.R.M."/>
            <person name="Koop B.F."/>
        </authorList>
    </citation>
    <scope>NUCLEOTIDE SEQUENCE</scope>
    <source>
        <tissue evidence="4">Whole tissue</tissue>
    </source>
</reference>
<dbReference type="Pfam" id="PF02996">
    <property type="entry name" value="Prefoldin"/>
    <property type="match status" value="1"/>
</dbReference>
<dbReference type="GO" id="GO:0007017">
    <property type="term" value="P:microtubule-based process"/>
    <property type="evidence" value="ECO:0007669"/>
    <property type="project" value="TreeGrafter"/>
</dbReference>
<gene>
    <name evidence="4" type="primary">PFD3</name>
</gene>
<accession>C1BNI0</accession>
<evidence type="ECO:0000313" key="4">
    <source>
        <dbReference type="EMBL" id="ACO10583.1"/>
    </source>
</evidence>
<dbReference type="PANTHER" id="PTHR12409:SF0">
    <property type="entry name" value="PREFOLDIN SUBUNIT 3"/>
    <property type="match status" value="1"/>
</dbReference>
<comment type="similarity">
    <text evidence="1 3">Belongs to the prefoldin subunit alpha family.</text>
</comment>
<protein>
    <recommendedName>
        <fullName evidence="3">Prefoldin subunit 3</fullName>
    </recommendedName>
</protein>
<keyword evidence="2 3" id="KW-0143">Chaperone</keyword>
<dbReference type="EMBL" id="BT076159">
    <property type="protein sequence ID" value="ACO10583.1"/>
    <property type="molecule type" value="mRNA"/>
</dbReference>
<proteinExistence type="evidence at transcript level"/>
<dbReference type="InterPro" id="IPR004127">
    <property type="entry name" value="Prefoldin_subunit_alpha"/>
</dbReference>